<name>A0A392VCC4_9FABA</name>
<reference evidence="1 2" key="1">
    <citation type="journal article" date="2018" name="Front. Plant Sci.">
        <title>Red Clover (Trifolium pratense) and Zigzag Clover (T. medium) - A Picture of Genomic Similarities and Differences.</title>
        <authorList>
            <person name="Dluhosova J."/>
            <person name="Istvanek J."/>
            <person name="Nedelnik J."/>
            <person name="Repkova J."/>
        </authorList>
    </citation>
    <scope>NUCLEOTIDE SEQUENCE [LARGE SCALE GENOMIC DNA]</scope>
    <source>
        <strain evidence="2">cv. 10/8</strain>
        <tissue evidence="1">Leaf</tissue>
    </source>
</reference>
<dbReference type="EMBL" id="LXQA011106487">
    <property type="protein sequence ID" value="MCI85082.1"/>
    <property type="molecule type" value="Genomic_DNA"/>
</dbReference>
<evidence type="ECO:0000313" key="1">
    <source>
        <dbReference type="EMBL" id="MCI85082.1"/>
    </source>
</evidence>
<protein>
    <submittedName>
        <fullName evidence="1">Uncharacterized protein</fullName>
    </submittedName>
</protein>
<proteinExistence type="predicted"/>
<dbReference type="AlphaFoldDB" id="A0A392VCC4"/>
<sequence length="50" mass="5454">MMNCNPASTPMEENLKLSADEDDSTLYKQMVGCLSYACNSRPVICHSVGV</sequence>
<dbReference type="Proteomes" id="UP000265520">
    <property type="component" value="Unassembled WGS sequence"/>
</dbReference>
<keyword evidence="2" id="KW-1185">Reference proteome</keyword>
<feature type="non-terminal residue" evidence="1">
    <location>
        <position position="50"/>
    </location>
</feature>
<comment type="caution">
    <text evidence="1">The sequence shown here is derived from an EMBL/GenBank/DDBJ whole genome shotgun (WGS) entry which is preliminary data.</text>
</comment>
<evidence type="ECO:0000313" key="2">
    <source>
        <dbReference type="Proteomes" id="UP000265520"/>
    </source>
</evidence>
<organism evidence="1 2">
    <name type="scientific">Trifolium medium</name>
    <dbReference type="NCBI Taxonomy" id="97028"/>
    <lineage>
        <taxon>Eukaryota</taxon>
        <taxon>Viridiplantae</taxon>
        <taxon>Streptophyta</taxon>
        <taxon>Embryophyta</taxon>
        <taxon>Tracheophyta</taxon>
        <taxon>Spermatophyta</taxon>
        <taxon>Magnoliopsida</taxon>
        <taxon>eudicotyledons</taxon>
        <taxon>Gunneridae</taxon>
        <taxon>Pentapetalae</taxon>
        <taxon>rosids</taxon>
        <taxon>fabids</taxon>
        <taxon>Fabales</taxon>
        <taxon>Fabaceae</taxon>
        <taxon>Papilionoideae</taxon>
        <taxon>50 kb inversion clade</taxon>
        <taxon>NPAAA clade</taxon>
        <taxon>Hologalegina</taxon>
        <taxon>IRL clade</taxon>
        <taxon>Trifolieae</taxon>
        <taxon>Trifolium</taxon>
    </lineage>
</organism>
<accession>A0A392VCC4</accession>